<organism evidence="5 6">
    <name type="scientific">Cannabis sativa</name>
    <name type="common">Hemp</name>
    <name type="synonym">Marijuana</name>
    <dbReference type="NCBI Taxonomy" id="3483"/>
    <lineage>
        <taxon>Eukaryota</taxon>
        <taxon>Viridiplantae</taxon>
        <taxon>Streptophyta</taxon>
        <taxon>Embryophyta</taxon>
        <taxon>Tracheophyta</taxon>
        <taxon>Spermatophyta</taxon>
        <taxon>Magnoliopsida</taxon>
        <taxon>eudicotyledons</taxon>
        <taxon>Gunneridae</taxon>
        <taxon>Pentapetalae</taxon>
        <taxon>rosids</taxon>
        <taxon>fabids</taxon>
        <taxon>Rosales</taxon>
        <taxon>Cannabaceae</taxon>
        <taxon>Cannabis</taxon>
    </lineage>
</organism>
<feature type="repeat" description="PPR" evidence="3">
    <location>
        <begin position="154"/>
        <end position="188"/>
    </location>
</feature>
<evidence type="ECO:0000259" key="4">
    <source>
        <dbReference type="Pfam" id="PF14432"/>
    </source>
</evidence>
<dbReference type="GO" id="GO:0003723">
    <property type="term" value="F:RNA binding"/>
    <property type="evidence" value="ECO:0007669"/>
    <property type="project" value="InterPro"/>
</dbReference>
<dbReference type="PROSITE" id="PS51375">
    <property type="entry name" value="PPR"/>
    <property type="match status" value="3"/>
</dbReference>
<protein>
    <recommendedName>
        <fullName evidence="4">DYW domain-containing protein</fullName>
    </recommendedName>
</protein>
<dbReference type="Pfam" id="PF13041">
    <property type="entry name" value="PPR_2"/>
    <property type="match status" value="1"/>
</dbReference>
<dbReference type="Pfam" id="PF01535">
    <property type="entry name" value="PPR"/>
    <property type="match status" value="5"/>
</dbReference>
<proteinExistence type="inferred from homology"/>
<name>A0A7J6G3U7_CANSA</name>
<evidence type="ECO:0000256" key="2">
    <source>
        <dbReference type="ARBA" id="ARBA00022737"/>
    </source>
</evidence>
<sequence length="636" mass="71515">MRWPINYAFSSLSIHRLRHLIRQCSRHHSSPDLATKLHALLITTGLLAFRDTFLGNALLHLYAARGSFTYAHQLFDEIPNSHKDAADWTALMGCFALHGIPQNGLRLFVEMRREGVRVDDVALVCVYKTCALLGNVEFGKGSHGFLEKIGLSSSVKVCNAVMDMYVKCRLLSEAKRVFENMDERSVVSWTVILDGEVSLGSVGSGRMVFDVMPEKNEVAWTIMLVGYIANGFTRDGFSLLVEMVFGCGLELNYVTLSSTLSACALSGDLMMGRWVHVYALKTMEKKVDIMVETALLDMYAKCGRVDTARKVFENMSIRNVVAWNAMLSGLAMHGRGKAVLDLFLHMVKEIKPDDLTFTSLLSACSHSGLVKEGQYYFHNLELLYGIRPKIEHYACMVDLLGRAGHLAEAEVLIRKMPMPPNEVVLGSLLGSCSIHGKLELGERVIKELIQLDPHNTEYHILLSNMYALEGKRDQANSLRHVLKNKGIRKAPGISSIYVKGQVHQFCAGDKFHPLITEVYTMLDEMIRRLRLAGYVPNTASQVFHGCDTTRKNNTDDEVEEIEQALFFHSEKLALCFGLLTTRAGSPLYIFKNLRICIDCHSAMKIVSTVYNREIVVRDRNRFHCFKQGSCSCSDYW</sequence>
<dbReference type="Pfam" id="PF20431">
    <property type="entry name" value="E_motif"/>
    <property type="match status" value="1"/>
</dbReference>
<dbReference type="Gene3D" id="1.25.40.10">
    <property type="entry name" value="Tetratricopeptide repeat domain"/>
    <property type="match status" value="4"/>
</dbReference>
<comment type="similarity">
    <text evidence="1">Belongs to the PPR family. PCMP-H subfamily.</text>
</comment>
<dbReference type="NCBIfam" id="TIGR00756">
    <property type="entry name" value="PPR"/>
    <property type="match status" value="3"/>
</dbReference>
<dbReference type="InterPro" id="IPR002885">
    <property type="entry name" value="PPR_rpt"/>
</dbReference>
<evidence type="ECO:0000256" key="1">
    <source>
        <dbReference type="ARBA" id="ARBA00006643"/>
    </source>
</evidence>
<dbReference type="Pfam" id="PF20430">
    <property type="entry name" value="Eplus_motif"/>
    <property type="match status" value="1"/>
</dbReference>
<dbReference type="AlphaFoldDB" id="A0A7J6G3U7"/>
<evidence type="ECO:0000256" key="3">
    <source>
        <dbReference type="PROSITE-ProRule" id="PRU00708"/>
    </source>
</evidence>
<evidence type="ECO:0000313" key="6">
    <source>
        <dbReference type="Proteomes" id="UP000525078"/>
    </source>
</evidence>
<dbReference type="PANTHER" id="PTHR47926">
    <property type="entry name" value="PENTATRICOPEPTIDE REPEAT-CONTAINING PROTEIN"/>
    <property type="match status" value="1"/>
</dbReference>
<keyword evidence="2" id="KW-0677">Repeat</keyword>
<dbReference type="InterPro" id="IPR046960">
    <property type="entry name" value="PPR_At4g14850-like_plant"/>
</dbReference>
<dbReference type="Proteomes" id="UP000525078">
    <property type="component" value="Unassembled WGS sequence"/>
</dbReference>
<accession>A0A7J6G3U7</accession>
<evidence type="ECO:0000313" key="5">
    <source>
        <dbReference type="EMBL" id="KAF4376729.1"/>
    </source>
</evidence>
<dbReference type="InterPro" id="IPR046849">
    <property type="entry name" value="E2_motif"/>
</dbReference>
<comment type="caution">
    <text evidence="5">The sequence shown here is derived from an EMBL/GenBank/DDBJ whole genome shotgun (WGS) entry which is preliminary data.</text>
</comment>
<dbReference type="InterPro" id="IPR046848">
    <property type="entry name" value="E_motif"/>
</dbReference>
<dbReference type="GO" id="GO:0008270">
    <property type="term" value="F:zinc ion binding"/>
    <property type="evidence" value="ECO:0007669"/>
    <property type="project" value="InterPro"/>
</dbReference>
<feature type="domain" description="DYW" evidence="4">
    <location>
        <begin position="557"/>
        <end position="636"/>
    </location>
</feature>
<dbReference type="InterPro" id="IPR011990">
    <property type="entry name" value="TPR-like_helical_dom_sf"/>
</dbReference>
<dbReference type="GO" id="GO:0009451">
    <property type="term" value="P:RNA modification"/>
    <property type="evidence" value="ECO:0007669"/>
    <property type="project" value="InterPro"/>
</dbReference>
<dbReference type="PANTHER" id="PTHR47926:SF436">
    <property type="entry name" value="PENTATRICOPEPTIDE REPEAT-CONTAINING PROTEIN ELI1, CHLOROPLASTIC-LIKE ISOFORM X2"/>
    <property type="match status" value="1"/>
</dbReference>
<gene>
    <name evidence="5" type="ORF">F8388_025600</name>
</gene>
<dbReference type="FunFam" id="1.25.40.10:FF:000184">
    <property type="entry name" value="Pentatricopeptide repeat-containing protein, chloroplastic"/>
    <property type="match status" value="1"/>
</dbReference>
<dbReference type="EMBL" id="JAATIP010000084">
    <property type="protein sequence ID" value="KAF4376729.1"/>
    <property type="molecule type" value="Genomic_DNA"/>
</dbReference>
<feature type="repeat" description="PPR" evidence="3">
    <location>
        <begin position="84"/>
        <end position="118"/>
    </location>
</feature>
<dbReference type="InterPro" id="IPR032867">
    <property type="entry name" value="DYW_dom"/>
</dbReference>
<dbReference type="Pfam" id="PF14432">
    <property type="entry name" value="DYW_deaminase"/>
    <property type="match status" value="1"/>
</dbReference>
<feature type="repeat" description="PPR" evidence="3">
    <location>
        <begin position="288"/>
        <end position="322"/>
    </location>
</feature>
<reference evidence="5 6" key="1">
    <citation type="journal article" date="2020" name="bioRxiv">
        <title>Sequence and annotation of 42 cannabis genomes reveals extensive copy number variation in cannabinoid synthesis and pathogen resistance genes.</title>
        <authorList>
            <person name="Mckernan K.J."/>
            <person name="Helbert Y."/>
            <person name="Kane L.T."/>
            <person name="Ebling H."/>
            <person name="Zhang L."/>
            <person name="Liu B."/>
            <person name="Eaton Z."/>
            <person name="Mclaughlin S."/>
            <person name="Kingan S."/>
            <person name="Baybayan P."/>
            <person name="Concepcion G."/>
            <person name="Jordan M."/>
            <person name="Riva A."/>
            <person name="Barbazuk W."/>
            <person name="Harkins T."/>
        </authorList>
    </citation>
    <scope>NUCLEOTIDE SEQUENCE [LARGE SCALE GENOMIC DNA]</scope>
    <source>
        <strain evidence="6">cv. Jamaican Lion 4</strain>
        <tissue evidence="5">Leaf</tissue>
    </source>
</reference>